<feature type="non-terminal residue" evidence="1">
    <location>
        <position position="72"/>
    </location>
</feature>
<proteinExistence type="predicted"/>
<comment type="caution">
    <text evidence="1">The sequence shown here is derived from an EMBL/GenBank/DDBJ whole genome shotgun (WGS) entry which is preliminary data.</text>
</comment>
<organism evidence="1 2">
    <name type="scientific">Cirrhinus mrigala</name>
    <name type="common">Mrigala</name>
    <dbReference type="NCBI Taxonomy" id="683832"/>
    <lineage>
        <taxon>Eukaryota</taxon>
        <taxon>Metazoa</taxon>
        <taxon>Chordata</taxon>
        <taxon>Craniata</taxon>
        <taxon>Vertebrata</taxon>
        <taxon>Euteleostomi</taxon>
        <taxon>Actinopterygii</taxon>
        <taxon>Neopterygii</taxon>
        <taxon>Teleostei</taxon>
        <taxon>Ostariophysi</taxon>
        <taxon>Cypriniformes</taxon>
        <taxon>Cyprinidae</taxon>
        <taxon>Labeoninae</taxon>
        <taxon>Labeonini</taxon>
        <taxon>Cirrhinus</taxon>
    </lineage>
</organism>
<dbReference type="AlphaFoldDB" id="A0ABD0P323"/>
<dbReference type="PANTHER" id="PTHR46512:SF2">
    <property type="entry name" value="PEPTIDYLPROLYL ISOMERASE"/>
    <property type="match status" value="1"/>
</dbReference>
<reference evidence="1 2" key="1">
    <citation type="submission" date="2024-05" db="EMBL/GenBank/DDBJ databases">
        <title>Genome sequencing and assembly of Indian major carp, Cirrhinus mrigala (Hamilton, 1822).</title>
        <authorList>
            <person name="Mohindra V."/>
            <person name="Chowdhury L.M."/>
            <person name="Lal K."/>
            <person name="Jena J.K."/>
        </authorList>
    </citation>
    <scope>NUCLEOTIDE SEQUENCE [LARGE SCALE GENOMIC DNA]</scope>
    <source>
        <strain evidence="1">CM1030</strain>
        <tissue evidence="1">Blood</tissue>
    </source>
</reference>
<protein>
    <submittedName>
        <fullName evidence="1">Uncharacterized protein</fullName>
    </submittedName>
</protein>
<dbReference type="InterPro" id="IPR011990">
    <property type="entry name" value="TPR-like_helical_dom_sf"/>
</dbReference>
<name>A0ABD0P323_CIRMR</name>
<dbReference type="Gene3D" id="1.25.40.10">
    <property type="entry name" value="Tetratricopeptide repeat domain"/>
    <property type="match status" value="1"/>
</dbReference>
<dbReference type="Proteomes" id="UP001529510">
    <property type="component" value="Unassembled WGS sequence"/>
</dbReference>
<evidence type="ECO:0000313" key="1">
    <source>
        <dbReference type="EMBL" id="KAL0168162.1"/>
    </source>
</evidence>
<gene>
    <name evidence="1" type="ORF">M9458_036384</name>
</gene>
<feature type="non-terminal residue" evidence="1">
    <location>
        <position position="1"/>
    </location>
</feature>
<keyword evidence="2" id="KW-1185">Reference proteome</keyword>
<sequence length="72" mass="8567">EPDIPAWAPLLYQLQLLDFREKPDPLSLPIPDRIRIGNQKRERGNFYFQREEYSMAAQAYCMALDMLTTRTY</sequence>
<dbReference type="InterPro" id="IPR050754">
    <property type="entry name" value="FKBP4/5/8-like"/>
</dbReference>
<accession>A0ABD0P323</accession>
<evidence type="ECO:0000313" key="2">
    <source>
        <dbReference type="Proteomes" id="UP001529510"/>
    </source>
</evidence>
<dbReference type="PANTHER" id="PTHR46512">
    <property type="entry name" value="PEPTIDYLPROLYL ISOMERASE"/>
    <property type="match status" value="1"/>
</dbReference>
<dbReference type="EMBL" id="JAMKFB020000018">
    <property type="protein sequence ID" value="KAL0168162.1"/>
    <property type="molecule type" value="Genomic_DNA"/>
</dbReference>